<dbReference type="GO" id="GO:0008270">
    <property type="term" value="F:zinc ion binding"/>
    <property type="evidence" value="ECO:0007669"/>
    <property type="project" value="UniProtKB-KW"/>
</dbReference>
<dbReference type="GO" id="GO:0005634">
    <property type="term" value="C:nucleus"/>
    <property type="evidence" value="ECO:0007669"/>
    <property type="project" value="UniProtKB-SubCell"/>
</dbReference>
<dbReference type="PANTHER" id="PTHR21330:SF1">
    <property type="entry name" value="E3 SUMO-PROTEIN LIGASE NSE2"/>
    <property type="match status" value="1"/>
</dbReference>
<dbReference type="GO" id="GO:0061665">
    <property type="term" value="F:SUMO ligase activity"/>
    <property type="evidence" value="ECO:0007669"/>
    <property type="project" value="TreeGrafter"/>
</dbReference>
<dbReference type="Proteomes" id="UP001220961">
    <property type="component" value="Chromosome 5"/>
</dbReference>
<proteinExistence type="inferred from homology"/>
<accession>A0AAF0E8S0</accession>
<evidence type="ECO:0000256" key="5">
    <source>
        <dbReference type="ARBA" id="ARBA00022723"/>
    </source>
</evidence>
<comment type="subcellular location">
    <subcellularLocation>
        <location evidence="1">Nucleus</location>
    </subcellularLocation>
</comment>
<dbReference type="EMBL" id="CP119912">
    <property type="protein sequence ID" value="WFD20369.1"/>
    <property type="molecule type" value="Genomic_DNA"/>
</dbReference>
<dbReference type="InterPro" id="IPR004181">
    <property type="entry name" value="Znf_MIZ"/>
</dbReference>
<organism evidence="11 12">
    <name type="scientific">Malassezia caprae</name>
    <dbReference type="NCBI Taxonomy" id="1381934"/>
    <lineage>
        <taxon>Eukaryota</taxon>
        <taxon>Fungi</taxon>
        <taxon>Dikarya</taxon>
        <taxon>Basidiomycota</taxon>
        <taxon>Ustilaginomycotina</taxon>
        <taxon>Malasseziomycetes</taxon>
        <taxon>Malasseziales</taxon>
        <taxon>Malasseziaceae</taxon>
        <taxon>Malassezia</taxon>
    </lineage>
</organism>
<keyword evidence="4" id="KW-0808">Transferase</keyword>
<dbReference type="GO" id="GO:0016925">
    <property type="term" value="P:protein sumoylation"/>
    <property type="evidence" value="ECO:0007669"/>
    <property type="project" value="TreeGrafter"/>
</dbReference>
<feature type="domain" description="SP-RING-type" evidence="10">
    <location>
        <begin position="154"/>
        <end position="213"/>
    </location>
</feature>
<evidence type="ECO:0000256" key="3">
    <source>
        <dbReference type="ARBA" id="ARBA00008212"/>
    </source>
</evidence>
<keyword evidence="5" id="KW-0479">Metal-binding</keyword>
<comment type="pathway">
    <text evidence="2">Protein modification; protein sumoylation.</text>
</comment>
<dbReference type="Pfam" id="PF11789">
    <property type="entry name" value="zf-Nse"/>
    <property type="match status" value="1"/>
</dbReference>
<evidence type="ECO:0000259" key="10">
    <source>
        <dbReference type="Pfam" id="PF11789"/>
    </source>
</evidence>
<dbReference type="InterPro" id="IPR013083">
    <property type="entry name" value="Znf_RING/FYVE/PHD"/>
</dbReference>
<comment type="similarity">
    <text evidence="3">Belongs to the NSE2 family.</text>
</comment>
<evidence type="ECO:0000256" key="9">
    <source>
        <dbReference type="ARBA" id="ARBA00023242"/>
    </source>
</evidence>
<dbReference type="GO" id="GO:0030915">
    <property type="term" value="C:Smc5-Smc6 complex"/>
    <property type="evidence" value="ECO:0007669"/>
    <property type="project" value="InterPro"/>
</dbReference>
<evidence type="ECO:0000256" key="1">
    <source>
        <dbReference type="ARBA" id="ARBA00004123"/>
    </source>
</evidence>
<protein>
    <recommendedName>
        <fullName evidence="10">SP-RING-type domain-containing protein</fullName>
    </recommendedName>
</protein>
<dbReference type="GO" id="GO:0000724">
    <property type="term" value="P:double-strand break repair via homologous recombination"/>
    <property type="evidence" value="ECO:0007669"/>
    <property type="project" value="InterPro"/>
</dbReference>
<dbReference type="SUPFAM" id="SSF57850">
    <property type="entry name" value="RING/U-box"/>
    <property type="match status" value="1"/>
</dbReference>
<evidence type="ECO:0000313" key="11">
    <source>
        <dbReference type="EMBL" id="WFD20369.1"/>
    </source>
</evidence>
<keyword evidence="8" id="KW-0862">Zinc</keyword>
<keyword evidence="7" id="KW-0833">Ubl conjugation pathway</keyword>
<keyword evidence="6" id="KW-0863">Zinc-finger</keyword>
<sequence>MSRAIDAAHAPRVRQQLAQHRAALQHMEDVLARMPEVGAELAEHASEAARLDGLDKMARALLDLRQQTQAREGALLRVQEQIATGNGEDVPRTYEQDVRARSDAYEARTARQKYAKDTAYVEFRARIWEVQHDGAMPPLTDMIPAEPGDEADDDELVVGGTVQQFRCPLTALLLEDPVVSSACGHAFSRAAIYTYLQERRVETRHVPCPAAGCPERVSERLLHDAPELARRVERYQRQLARREAQRREAHVATVLE</sequence>
<reference evidence="11" key="1">
    <citation type="submission" date="2023-03" db="EMBL/GenBank/DDBJ databases">
        <title>Mating type loci evolution in Malassezia.</title>
        <authorList>
            <person name="Coelho M.A."/>
        </authorList>
    </citation>
    <scope>NUCLEOTIDE SEQUENCE</scope>
    <source>
        <strain evidence="11">CBS 10434</strain>
    </source>
</reference>
<keyword evidence="9" id="KW-0539">Nucleus</keyword>
<evidence type="ECO:0000256" key="6">
    <source>
        <dbReference type="ARBA" id="ARBA00022771"/>
    </source>
</evidence>
<keyword evidence="12" id="KW-1185">Reference proteome</keyword>
<evidence type="ECO:0000256" key="7">
    <source>
        <dbReference type="ARBA" id="ARBA00022786"/>
    </source>
</evidence>
<evidence type="ECO:0000256" key="8">
    <source>
        <dbReference type="ARBA" id="ARBA00022833"/>
    </source>
</evidence>
<evidence type="ECO:0000313" key="12">
    <source>
        <dbReference type="Proteomes" id="UP001220961"/>
    </source>
</evidence>
<evidence type="ECO:0000256" key="4">
    <source>
        <dbReference type="ARBA" id="ARBA00022679"/>
    </source>
</evidence>
<evidence type="ECO:0000256" key="2">
    <source>
        <dbReference type="ARBA" id="ARBA00004718"/>
    </source>
</evidence>
<dbReference type="AlphaFoldDB" id="A0AAF0E8S0"/>
<dbReference type="Gene3D" id="3.30.40.10">
    <property type="entry name" value="Zinc/RING finger domain, C3HC4 (zinc finger)"/>
    <property type="match status" value="1"/>
</dbReference>
<dbReference type="PANTHER" id="PTHR21330">
    <property type="entry name" value="E3 SUMO-PROTEIN LIGASE NSE2"/>
    <property type="match status" value="1"/>
</dbReference>
<gene>
    <name evidence="11" type="ORF">MCAP1_002613</name>
</gene>
<name>A0AAF0E8S0_9BASI</name>
<dbReference type="InterPro" id="IPR026846">
    <property type="entry name" value="Nse2(Mms21)"/>
</dbReference>
<dbReference type="CDD" id="cd16651">
    <property type="entry name" value="SPL-RING_NSE2"/>
    <property type="match status" value="1"/>
</dbReference>